<evidence type="ECO:0000313" key="2">
    <source>
        <dbReference type="Proteomes" id="UP001374803"/>
    </source>
</evidence>
<dbReference type="Proteomes" id="UP001374803">
    <property type="component" value="Chromosome"/>
</dbReference>
<evidence type="ECO:0000313" key="1">
    <source>
        <dbReference type="EMBL" id="WXB01742.1"/>
    </source>
</evidence>
<dbReference type="Pfam" id="PF05988">
    <property type="entry name" value="DUF899"/>
    <property type="match status" value="1"/>
</dbReference>
<gene>
    <name evidence="1" type="ORF">LVJ94_33105</name>
</gene>
<reference evidence="1" key="1">
    <citation type="submission" date="2021-12" db="EMBL/GenBank/DDBJ databases">
        <title>Discovery of the Pendulisporaceae a myxobacterial family with distinct sporulation behavior and unique specialized metabolism.</title>
        <authorList>
            <person name="Garcia R."/>
            <person name="Popoff A."/>
            <person name="Bader C.D."/>
            <person name="Loehr J."/>
            <person name="Walesch S."/>
            <person name="Walt C."/>
            <person name="Boldt J."/>
            <person name="Bunk B."/>
            <person name="Haeckl F.J.F.P.J."/>
            <person name="Gunesch A.P."/>
            <person name="Birkelbach J."/>
            <person name="Nuebel U."/>
            <person name="Pietschmann T."/>
            <person name="Bach T."/>
            <person name="Mueller R."/>
        </authorList>
    </citation>
    <scope>NUCLEOTIDE SEQUENCE</scope>
    <source>
        <strain evidence="1">MSr11367</strain>
    </source>
</reference>
<keyword evidence="2" id="KW-1185">Reference proteome</keyword>
<dbReference type="InterPro" id="IPR010296">
    <property type="entry name" value="DUF899_thioredox"/>
</dbReference>
<dbReference type="InterPro" id="IPR036249">
    <property type="entry name" value="Thioredoxin-like_sf"/>
</dbReference>
<proteinExistence type="predicted"/>
<name>A0ABZ2KT97_9BACT</name>
<dbReference type="Gene3D" id="3.40.30.10">
    <property type="entry name" value="Glutaredoxin"/>
    <property type="match status" value="1"/>
</dbReference>
<dbReference type="RefSeq" id="WP_394831360.1">
    <property type="nucleotide sequence ID" value="NZ_CP089929.1"/>
</dbReference>
<dbReference type="EMBL" id="CP089983">
    <property type="protein sequence ID" value="WXB01742.1"/>
    <property type="molecule type" value="Genomic_DNA"/>
</dbReference>
<sequence>MNLEQHEIVSRDEWQKARKELLAKEKEFTRLRDELSAERRQLPWERVETPYLFEGADGPETLVDLFGGKSQLVVYHFMFRPEADQGCKNCSFWADNFNGIVTHLEHRDIRFVAISRAPVAKLLSFRNRLGWSFKWVSSGGTTFNQDYAVSFSEEAVAKGHYRYNYDDAHRAYHVDMPGISVFYKDANGTVFHTYSTYSRGIDMMNTAYHYLDLVPKGRDEETGGGMSWLRYRDRYGRP</sequence>
<dbReference type="SUPFAM" id="SSF52833">
    <property type="entry name" value="Thioredoxin-like"/>
    <property type="match status" value="1"/>
</dbReference>
<accession>A0ABZ2KT97</accession>
<organism evidence="1 2">
    <name type="scientific">Pendulispora rubella</name>
    <dbReference type="NCBI Taxonomy" id="2741070"/>
    <lineage>
        <taxon>Bacteria</taxon>
        <taxon>Pseudomonadati</taxon>
        <taxon>Myxococcota</taxon>
        <taxon>Myxococcia</taxon>
        <taxon>Myxococcales</taxon>
        <taxon>Sorangiineae</taxon>
        <taxon>Pendulisporaceae</taxon>
        <taxon>Pendulispora</taxon>
    </lineage>
</organism>
<protein>
    <submittedName>
        <fullName evidence="1">DUF899 domain-containing protein</fullName>
    </submittedName>
</protein>